<evidence type="ECO:0000313" key="2">
    <source>
        <dbReference type="Proteomes" id="UP000646745"/>
    </source>
</evidence>
<accession>A0ABQ3EFH1</accession>
<comment type="caution">
    <text evidence="1">The sequence shown here is derived from an EMBL/GenBank/DDBJ whole genome shotgun (WGS) entry which is preliminary data.</text>
</comment>
<protein>
    <submittedName>
        <fullName evidence="1">Uncharacterized protein</fullName>
    </submittedName>
</protein>
<dbReference type="Proteomes" id="UP000646745">
    <property type="component" value="Unassembled WGS sequence"/>
</dbReference>
<name>A0ABQ3EFH1_9GAMM</name>
<evidence type="ECO:0000313" key="1">
    <source>
        <dbReference type="EMBL" id="GHB30765.1"/>
    </source>
</evidence>
<proteinExistence type="predicted"/>
<gene>
    <name evidence="1" type="ORF">GCM10009038_31970</name>
</gene>
<dbReference type="EMBL" id="BMZI01000007">
    <property type="protein sequence ID" value="GHB30765.1"/>
    <property type="molecule type" value="Genomic_DNA"/>
</dbReference>
<organism evidence="1 2">
    <name type="scientific">Salinicola rhizosphaerae</name>
    <dbReference type="NCBI Taxonomy" id="1443141"/>
    <lineage>
        <taxon>Bacteria</taxon>
        <taxon>Pseudomonadati</taxon>
        <taxon>Pseudomonadota</taxon>
        <taxon>Gammaproteobacteria</taxon>
        <taxon>Oceanospirillales</taxon>
        <taxon>Halomonadaceae</taxon>
        <taxon>Salinicola</taxon>
    </lineage>
</organism>
<reference evidence="2" key="1">
    <citation type="journal article" date="2019" name="Int. J. Syst. Evol. Microbiol.">
        <title>The Global Catalogue of Microorganisms (GCM) 10K type strain sequencing project: providing services to taxonomists for standard genome sequencing and annotation.</title>
        <authorList>
            <consortium name="The Broad Institute Genomics Platform"/>
            <consortium name="The Broad Institute Genome Sequencing Center for Infectious Disease"/>
            <person name="Wu L."/>
            <person name="Ma J."/>
        </authorList>
    </citation>
    <scope>NUCLEOTIDE SEQUENCE [LARGE SCALE GENOMIC DNA]</scope>
    <source>
        <strain evidence="2">KCTC 32998</strain>
    </source>
</reference>
<keyword evidence="2" id="KW-1185">Reference proteome</keyword>
<dbReference type="RefSeq" id="WP_189445722.1">
    <property type="nucleotide sequence ID" value="NZ_BMZI01000007.1"/>
</dbReference>
<sequence>MHRSTHAIERDIATRRQIIADQQQQLAALDYELSTARALELAGRRRQGHITDVLARYESGEHIVCSPRAWWCRNGQLLGRASGAEMAAMYSLREQGVIEAVRPAS</sequence>